<comment type="caution">
    <text evidence="7">The sequence shown here is derived from an EMBL/GenBank/DDBJ whole genome shotgun (WGS) entry which is preliminary data.</text>
</comment>
<comment type="cofactor">
    <cofactor evidence="1">
        <name>thiamine diphosphate</name>
        <dbReference type="ChEBI" id="CHEBI:58937"/>
    </cofactor>
</comment>
<dbReference type="InterPro" id="IPR001017">
    <property type="entry name" value="DH_E1"/>
</dbReference>
<sequence length="396" mass="44482">MALTMISNLFKKLAAITPTVIPKRLLTLNIDQAFDNKVYRLHLLEHGPPTTSELEKERGLKLFQEMDLVRRVENALAGLYREKKIRGFCHLVVGQEAVCVGVHSVMRPQDTIITSYRCHGWAVLKCMDRVGIIAELLGHRSGVARGKGGSMHIYGPQFFGGNGIVGAHVPLGVGISMKHKYTNSDAISVVLYGDGAANQGQVFESFNMAKLFKLPVLFIVENNYYGLGTASDRSSANPEYYRASSFLPGVRCSGMDILTVIETTKFGFQHILDGKGPIILEMMTYRYFGHSMSDPGTSYRDRNEISQVREKKDCLQHMKHLLMDSKLATEEEIKAIEGKNKELTTRDTEMALKGTETPVEELTADCYKFYPDKMRLPKMLTWVPHKNFGKYDSAKR</sequence>
<keyword evidence="5" id="KW-0786">Thiamine pyrophosphate</keyword>
<name>A0A834IS64_RHYFE</name>
<dbReference type="InterPro" id="IPR029061">
    <property type="entry name" value="THDP-binding"/>
</dbReference>
<organism evidence="7 8">
    <name type="scientific">Rhynchophorus ferrugineus</name>
    <name type="common">Red palm weevil</name>
    <name type="synonym">Curculio ferrugineus</name>
    <dbReference type="NCBI Taxonomy" id="354439"/>
    <lineage>
        <taxon>Eukaryota</taxon>
        <taxon>Metazoa</taxon>
        <taxon>Ecdysozoa</taxon>
        <taxon>Arthropoda</taxon>
        <taxon>Hexapoda</taxon>
        <taxon>Insecta</taxon>
        <taxon>Pterygota</taxon>
        <taxon>Neoptera</taxon>
        <taxon>Endopterygota</taxon>
        <taxon>Coleoptera</taxon>
        <taxon>Polyphaga</taxon>
        <taxon>Cucujiformia</taxon>
        <taxon>Curculionidae</taxon>
        <taxon>Dryophthorinae</taxon>
        <taxon>Rhynchophorus</taxon>
    </lineage>
</organism>
<evidence type="ECO:0000256" key="3">
    <source>
        <dbReference type="ARBA" id="ARBA00022946"/>
    </source>
</evidence>
<dbReference type="PANTHER" id="PTHR11516">
    <property type="entry name" value="PYRUVATE DEHYDROGENASE E1 COMPONENT, ALPHA SUBUNIT BACTERIAL AND ORGANELLAR"/>
    <property type="match status" value="1"/>
</dbReference>
<dbReference type="SUPFAM" id="SSF52518">
    <property type="entry name" value="Thiamin diphosphate-binding fold (THDP-binding)"/>
    <property type="match status" value="1"/>
</dbReference>
<dbReference type="CDD" id="cd02000">
    <property type="entry name" value="TPP_E1_PDC_ADC_BCADC"/>
    <property type="match status" value="1"/>
</dbReference>
<evidence type="ECO:0000256" key="5">
    <source>
        <dbReference type="ARBA" id="ARBA00023052"/>
    </source>
</evidence>
<protein>
    <recommendedName>
        <fullName evidence="2">pyruvate dehydrogenase (acetyl-transferring)</fullName>
        <ecNumber evidence="2">1.2.4.1</ecNumber>
    </recommendedName>
</protein>
<keyword evidence="4" id="KW-0560">Oxidoreductase</keyword>
<evidence type="ECO:0000313" key="7">
    <source>
        <dbReference type="EMBL" id="KAF7286067.1"/>
    </source>
</evidence>
<dbReference type="InterPro" id="IPR050642">
    <property type="entry name" value="PDH_E1_Alpha_Subunit"/>
</dbReference>
<dbReference type="Proteomes" id="UP000625711">
    <property type="component" value="Unassembled WGS sequence"/>
</dbReference>
<keyword evidence="3" id="KW-0809">Transit peptide</keyword>
<feature type="domain" description="Dehydrogenase E1 component" evidence="6">
    <location>
        <begin position="65"/>
        <end position="342"/>
    </location>
</feature>
<dbReference type="EC" id="1.2.4.1" evidence="2"/>
<dbReference type="GO" id="GO:0004739">
    <property type="term" value="F:pyruvate dehydrogenase (acetyl-transferring) activity"/>
    <property type="evidence" value="ECO:0007669"/>
    <property type="project" value="UniProtKB-EC"/>
</dbReference>
<proteinExistence type="predicted"/>
<accession>A0A834IS64</accession>
<dbReference type="Gene3D" id="3.40.50.970">
    <property type="match status" value="1"/>
</dbReference>
<evidence type="ECO:0000259" key="6">
    <source>
        <dbReference type="Pfam" id="PF00676"/>
    </source>
</evidence>
<evidence type="ECO:0000256" key="1">
    <source>
        <dbReference type="ARBA" id="ARBA00001964"/>
    </source>
</evidence>
<dbReference type="PANTHER" id="PTHR11516:SF60">
    <property type="entry name" value="PYRUVATE DEHYDROGENASE E1 COMPONENT SUBUNIT ALPHA"/>
    <property type="match status" value="1"/>
</dbReference>
<dbReference type="OrthoDB" id="10256198at2759"/>
<evidence type="ECO:0000313" key="8">
    <source>
        <dbReference type="Proteomes" id="UP000625711"/>
    </source>
</evidence>
<dbReference type="Pfam" id="PF00676">
    <property type="entry name" value="E1_dh"/>
    <property type="match status" value="1"/>
</dbReference>
<evidence type="ECO:0000256" key="4">
    <source>
        <dbReference type="ARBA" id="ARBA00023002"/>
    </source>
</evidence>
<dbReference type="EMBL" id="JAACXV010000039">
    <property type="protein sequence ID" value="KAF7286067.1"/>
    <property type="molecule type" value="Genomic_DNA"/>
</dbReference>
<dbReference type="AlphaFoldDB" id="A0A834IS64"/>
<evidence type="ECO:0000256" key="2">
    <source>
        <dbReference type="ARBA" id="ARBA00012281"/>
    </source>
</evidence>
<keyword evidence="8" id="KW-1185">Reference proteome</keyword>
<reference evidence="7" key="1">
    <citation type="submission" date="2020-08" db="EMBL/GenBank/DDBJ databases">
        <title>Genome sequencing and assembly of the red palm weevil Rhynchophorus ferrugineus.</title>
        <authorList>
            <person name="Dias G.B."/>
            <person name="Bergman C.M."/>
            <person name="Manee M."/>
        </authorList>
    </citation>
    <scope>NUCLEOTIDE SEQUENCE</scope>
    <source>
        <strain evidence="7">AA-2017</strain>
        <tissue evidence="7">Whole larva</tissue>
    </source>
</reference>
<dbReference type="FunFam" id="3.40.50.970:FF:000013">
    <property type="entry name" value="Pyruvate dehydrogenase E1 component subunit alpha"/>
    <property type="match status" value="1"/>
</dbReference>
<gene>
    <name evidence="7" type="ORF">GWI33_008368</name>
</gene>
<dbReference type="GO" id="GO:0006086">
    <property type="term" value="P:pyruvate decarboxylation to acetyl-CoA"/>
    <property type="evidence" value="ECO:0007669"/>
    <property type="project" value="TreeGrafter"/>
</dbReference>